<feature type="region of interest" description="Disordered" evidence="1">
    <location>
        <begin position="461"/>
        <end position="515"/>
    </location>
</feature>
<feature type="region of interest" description="Disordered" evidence="1">
    <location>
        <begin position="663"/>
        <end position="720"/>
    </location>
</feature>
<feature type="region of interest" description="Disordered" evidence="1">
    <location>
        <begin position="133"/>
        <end position="176"/>
    </location>
</feature>
<feature type="domain" description="C2 NT-type" evidence="2">
    <location>
        <begin position="87"/>
        <end position="425"/>
    </location>
</feature>
<feature type="compositionally biased region" description="Low complexity" evidence="1">
    <location>
        <begin position="28"/>
        <end position="50"/>
    </location>
</feature>
<dbReference type="Pfam" id="PF10358">
    <property type="entry name" value="NT-C2"/>
    <property type="match status" value="1"/>
</dbReference>
<dbReference type="OrthoDB" id="3365224at2759"/>
<feature type="compositionally biased region" description="Polar residues" evidence="1">
    <location>
        <begin position="137"/>
        <end position="155"/>
    </location>
</feature>
<dbReference type="AlphaFoldDB" id="A0A286UE72"/>
<keyword evidence="4" id="KW-1185">Reference proteome</keyword>
<feature type="compositionally biased region" description="Basic and acidic residues" evidence="1">
    <location>
        <begin position="476"/>
        <end position="486"/>
    </location>
</feature>
<feature type="compositionally biased region" description="Low complexity" evidence="1">
    <location>
        <begin position="213"/>
        <end position="245"/>
    </location>
</feature>
<comment type="caution">
    <text evidence="3">The sequence shown here is derived from an EMBL/GenBank/DDBJ whole genome shotgun (WGS) entry which is preliminary data.</text>
</comment>
<evidence type="ECO:0000256" key="1">
    <source>
        <dbReference type="SAM" id="MobiDB-lite"/>
    </source>
</evidence>
<protein>
    <recommendedName>
        <fullName evidence="2">C2 NT-type domain-containing protein</fullName>
    </recommendedName>
</protein>
<feature type="region of interest" description="Disordered" evidence="1">
    <location>
        <begin position="189"/>
        <end position="327"/>
    </location>
</feature>
<dbReference type="InterPro" id="IPR019448">
    <property type="entry name" value="NT-C2"/>
</dbReference>
<accession>A0A286UE72</accession>
<proteinExistence type="predicted"/>
<dbReference type="PROSITE" id="PS51840">
    <property type="entry name" value="C2_NT"/>
    <property type="match status" value="1"/>
</dbReference>
<feature type="compositionally biased region" description="Polar residues" evidence="1">
    <location>
        <begin position="253"/>
        <end position="281"/>
    </location>
</feature>
<dbReference type="PANTHER" id="PTHR21456">
    <property type="entry name" value="FAMILY WITH SEQUENCE SIMILARITY 102"/>
    <property type="match status" value="1"/>
</dbReference>
<evidence type="ECO:0000313" key="3">
    <source>
        <dbReference type="EMBL" id="PAV17785.1"/>
    </source>
</evidence>
<feature type="compositionally biased region" description="Low complexity" evidence="1">
    <location>
        <begin position="487"/>
        <end position="498"/>
    </location>
</feature>
<feature type="region of interest" description="Disordered" evidence="1">
    <location>
        <begin position="595"/>
        <end position="635"/>
    </location>
</feature>
<dbReference type="Proteomes" id="UP000217199">
    <property type="component" value="Unassembled WGS sequence"/>
</dbReference>
<feature type="region of interest" description="Disordered" evidence="1">
    <location>
        <begin position="24"/>
        <end position="79"/>
    </location>
</feature>
<dbReference type="InParanoid" id="A0A286UE72"/>
<name>A0A286UE72_9AGAM</name>
<dbReference type="InterPro" id="IPR039931">
    <property type="entry name" value="EEIG1/2-like"/>
</dbReference>
<evidence type="ECO:0000259" key="2">
    <source>
        <dbReference type="PROSITE" id="PS51840"/>
    </source>
</evidence>
<gene>
    <name evidence="3" type="ORF">PNOK_0627100</name>
</gene>
<organism evidence="3 4">
    <name type="scientific">Pyrrhoderma noxium</name>
    <dbReference type="NCBI Taxonomy" id="2282107"/>
    <lineage>
        <taxon>Eukaryota</taxon>
        <taxon>Fungi</taxon>
        <taxon>Dikarya</taxon>
        <taxon>Basidiomycota</taxon>
        <taxon>Agaricomycotina</taxon>
        <taxon>Agaricomycetes</taxon>
        <taxon>Hymenochaetales</taxon>
        <taxon>Hymenochaetaceae</taxon>
        <taxon>Pyrrhoderma</taxon>
    </lineage>
</organism>
<reference evidence="3 4" key="1">
    <citation type="journal article" date="2017" name="Mol. Ecol.">
        <title>Comparative and population genomic landscape of Phellinus noxius: A hypervariable fungus causing root rot in trees.</title>
        <authorList>
            <person name="Chung C.L."/>
            <person name="Lee T.J."/>
            <person name="Akiba M."/>
            <person name="Lee H.H."/>
            <person name="Kuo T.H."/>
            <person name="Liu D."/>
            <person name="Ke H.M."/>
            <person name="Yokoi T."/>
            <person name="Roa M.B."/>
            <person name="Lu M.J."/>
            <person name="Chang Y.Y."/>
            <person name="Ann P.J."/>
            <person name="Tsai J.N."/>
            <person name="Chen C.Y."/>
            <person name="Tzean S.S."/>
            <person name="Ota Y."/>
            <person name="Hattori T."/>
            <person name="Sahashi N."/>
            <person name="Liou R.F."/>
            <person name="Kikuchi T."/>
            <person name="Tsai I.J."/>
        </authorList>
    </citation>
    <scope>NUCLEOTIDE SEQUENCE [LARGE SCALE GENOMIC DNA]</scope>
    <source>
        <strain evidence="3 4">FFPRI411160</strain>
    </source>
</reference>
<dbReference type="EMBL" id="NBII01000006">
    <property type="protein sequence ID" value="PAV17785.1"/>
    <property type="molecule type" value="Genomic_DNA"/>
</dbReference>
<dbReference type="PANTHER" id="PTHR21456:SF1">
    <property type="entry name" value="C2 NT-TYPE DOMAIN-CONTAINING PROTEIN"/>
    <property type="match status" value="1"/>
</dbReference>
<evidence type="ECO:0000313" key="4">
    <source>
        <dbReference type="Proteomes" id="UP000217199"/>
    </source>
</evidence>
<feature type="compositionally biased region" description="Polar residues" evidence="1">
    <location>
        <begin position="290"/>
        <end position="318"/>
    </location>
</feature>
<dbReference type="STRING" id="2282107.A0A286UE72"/>
<feature type="compositionally biased region" description="Low complexity" evidence="1">
    <location>
        <begin position="610"/>
        <end position="621"/>
    </location>
</feature>
<feature type="compositionally biased region" description="Low complexity" evidence="1">
    <location>
        <begin position="59"/>
        <end position="78"/>
    </location>
</feature>
<sequence>MTFLHSTSSTPNLLRKPHLAVHGIQSMSPSSSPSSLPPSSTSTPLSAATPDLHSGSNLSRNSNSEAGSSTSTGTTQRSHGVRAHLAELLPITRHASFSVELTIHQLWNVPLVSGDFSTRWKFQNVTRARIGQGLNRKLNSPSGNTVTNASSNLTTGKGKGKEISQDYDDSGRQSTSTSDNVAYLLSQSQTADSDNENDVLMPSGASMLSIPASEGSSSSQSHSYRSYSQQSQNSQNSASMSSYPSPRVDSFDLPSNTEDIQADARTSININSTEGTSTISEGDNGLGNELTPNTRLPNGFSISNPTDTSSPASTGSHSTESRGRTPYVPLREHNVKWNHNVRIGAVQIGVSRDVNRMLNPCELKLVVEQQSSNSSPMTPRSESSRFGSLILNLSAYADRGPITRRYLLRESKTNATLQLTLSVARLPSDRDVIYKVPDLTGGEVMAGVSALLEKSARPEYGRMGSSNMVPRGVRRRGSETRLREENGLGSALSGASPRARSRPRTPLPELELDFGGKRLGRGGGLKETDNIIEAIFNPVPSSSSVVSPFTFYVPTRPRPERLLMDIPVRANSISSNTDVEEGGVHSSAYSVRSQSILGGGEGRPPSIAPSTNTTGSRSSTGTGEGSPQSQEPGIQRFWRRLRPNNDEAGMIRGPYQMRTMNQRVPTPTSTTSSVAPQIVVVGSPTSVAQSRRSSSSTREWRWGRHRRSESVGSGGIKSAA</sequence>